<evidence type="ECO:0000256" key="2">
    <source>
        <dbReference type="SAM" id="Phobius"/>
    </source>
</evidence>
<evidence type="ECO:0000313" key="4">
    <source>
        <dbReference type="Proteomes" id="UP000014978"/>
    </source>
</evidence>
<feature type="transmembrane region" description="Helical" evidence="2">
    <location>
        <begin position="814"/>
        <end position="834"/>
    </location>
</feature>
<feature type="transmembrane region" description="Helical" evidence="2">
    <location>
        <begin position="559"/>
        <end position="580"/>
    </location>
</feature>
<protein>
    <submittedName>
        <fullName evidence="3">Uncharacterized protein</fullName>
    </submittedName>
</protein>
<feature type="transmembrane region" description="Helical" evidence="2">
    <location>
        <begin position="753"/>
        <end position="771"/>
    </location>
</feature>
<dbReference type="Proteomes" id="UP000014978">
    <property type="component" value="Unassembled WGS sequence"/>
</dbReference>
<keyword evidence="2" id="KW-1133">Transmembrane helix</keyword>
<sequence>MKENDQIMFEWNINISCEYFQNIKISGSSIKRKVGIICRTPLEAAVIANVIGCSPICESIPNFNVKKSIRYNNKEVDLNIMSKDILLVNYLVGNEYDLDYYINNDFTVYETIGLIHGLVERTGDMNYNLGYELNNKADTKVKDLNEKEKMKLMKEMIIRLKPAVLIIGDYRENRNKKDDFKFTKDLFENCNDVENMIVVSNSQEILRLADYVYLIDNGRVIFSGDKVCFDANNLDISQIFNKKAEAIPKYSTNFESTITEQNLCFGVDKSDVLTTRKINNNLHVASTKKSQGKCFKFFDYFHLIGCLTRNMPFSHYLYKLVITIFLFIVLFIFQYVLSNNKYDYGTWEHIKVMLGNLDEYKKIRINIADINTFDCTADIDFNTDSSKNLITHNKNRDEGKSNMKLKKKSRNINESADNHSELGVHVNLSGKKIKDKTRQSNTVSYIPSDSGIENTDTVKNRLISNKRNTSKNQKTDKHITKRYTKPINLSQDELYRIYKKIFNMQSSENRLTAFVKELLFSSYKVNFKNNFNANGKGIIFTKHGTDSIIMDISNFIYKLFTFNLCLAFTSIIYIVLIVNVRIDDNYFINKLYSSSTIIFAKLLHELNICSLYIFLLAILSHYILNIPLLSFLTDIIESIAFYICIYFIVICKFYTTENKHNKKTSTGDNLKDFLYDITSIKSHAMTILEKYKVVEKEQSMYNRLINFLIFSINPIFIIFKVTKLFYIYAFIIALDLYDLAMIAMSFEGYFIDILLKILYMFNYILYIKIIINRKIIYYTSYYFNNSFKKSIDDLIENEYMDIAYNYLLNSLNSYISYILIILFFLHIILLYYIASYKFTIYGDYATEKEVIRQ</sequence>
<evidence type="ECO:0000313" key="3">
    <source>
        <dbReference type="EMBL" id="EPR78348.1"/>
    </source>
</evidence>
<keyword evidence="4" id="KW-1185">Reference proteome</keyword>
<reference evidence="4" key="1">
    <citation type="journal article" date="2013" name="PLoS Genet.">
        <title>The genome of Spraguea lophii and the basis of host-microsporidian interactions.</title>
        <authorList>
            <person name="Campbell S.E."/>
            <person name="Williams T.A."/>
            <person name="Yousuf A."/>
            <person name="Soanes D.M."/>
            <person name="Paszkiewicz K.H."/>
            <person name="Williams B.A.P."/>
        </authorList>
    </citation>
    <scope>NUCLEOTIDE SEQUENCE [LARGE SCALE GENOMIC DNA]</scope>
    <source>
        <strain evidence="4">42_110</strain>
    </source>
</reference>
<dbReference type="AlphaFoldDB" id="S7XQX3"/>
<feature type="transmembrane region" description="Helical" evidence="2">
    <location>
        <begin position="316"/>
        <end position="337"/>
    </location>
</feature>
<feature type="transmembrane region" description="Helical" evidence="2">
    <location>
        <begin position="611"/>
        <end position="633"/>
    </location>
</feature>
<dbReference type="InParanoid" id="S7XQX3"/>
<feature type="region of interest" description="Disordered" evidence="1">
    <location>
        <begin position="390"/>
        <end position="416"/>
    </location>
</feature>
<keyword evidence="2" id="KW-0812">Transmembrane</keyword>
<gene>
    <name evidence="3" type="ORF">SLOPH_1191</name>
</gene>
<accession>S7XQX3</accession>
<organism evidence="3 4">
    <name type="scientific">Spraguea lophii (strain 42_110)</name>
    <name type="common">Microsporidian parasite</name>
    <dbReference type="NCBI Taxonomy" id="1358809"/>
    <lineage>
        <taxon>Eukaryota</taxon>
        <taxon>Fungi</taxon>
        <taxon>Fungi incertae sedis</taxon>
        <taxon>Microsporidia</taxon>
        <taxon>Spragueidae</taxon>
        <taxon>Spraguea</taxon>
    </lineage>
</organism>
<feature type="transmembrane region" description="Helical" evidence="2">
    <location>
        <begin position="639"/>
        <end position="655"/>
    </location>
</feature>
<dbReference type="EMBL" id="ATCN01000850">
    <property type="protein sequence ID" value="EPR78348.1"/>
    <property type="molecule type" value="Genomic_DNA"/>
</dbReference>
<evidence type="ECO:0000256" key="1">
    <source>
        <dbReference type="SAM" id="MobiDB-lite"/>
    </source>
</evidence>
<keyword evidence="2" id="KW-0472">Membrane</keyword>
<dbReference type="HOGENOM" id="CLU_334681_0_0_1"/>
<proteinExistence type="predicted"/>
<name>S7XQX3_SPRLO</name>
<comment type="caution">
    <text evidence="3">The sequence shown here is derived from an EMBL/GenBank/DDBJ whole genome shotgun (WGS) entry which is preliminary data.</text>
</comment>
<dbReference type="VEuPathDB" id="MicrosporidiaDB:SLOPH_1191"/>
<feature type="transmembrane region" description="Helical" evidence="2">
    <location>
        <begin position="700"/>
        <end position="719"/>
    </location>
</feature>